<feature type="transmembrane region" description="Helical" evidence="5">
    <location>
        <begin position="402"/>
        <end position="425"/>
    </location>
</feature>
<feature type="transmembrane region" description="Helical" evidence="5">
    <location>
        <begin position="16"/>
        <end position="34"/>
    </location>
</feature>
<feature type="transmembrane region" description="Helical" evidence="5">
    <location>
        <begin position="467"/>
        <end position="485"/>
    </location>
</feature>
<evidence type="ECO:0000256" key="5">
    <source>
        <dbReference type="SAM" id="Phobius"/>
    </source>
</evidence>
<feature type="transmembrane region" description="Helical" evidence="5">
    <location>
        <begin position="201"/>
        <end position="221"/>
    </location>
</feature>
<keyword evidence="2 5" id="KW-0812">Transmembrane</keyword>
<feature type="transmembrane region" description="Helical" evidence="5">
    <location>
        <begin position="141"/>
        <end position="158"/>
    </location>
</feature>
<dbReference type="InterPro" id="IPR036259">
    <property type="entry name" value="MFS_trans_sf"/>
</dbReference>
<evidence type="ECO:0000256" key="3">
    <source>
        <dbReference type="ARBA" id="ARBA00022989"/>
    </source>
</evidence>
<feature type="transmembrane region" description="Helical" evidence="5">
    <location>
        <begin position="437"/>
        <end position="455"/>
    </location>
</feature>
<dbReference type="GO" id="GO:0016020">
    <property type="term" value="C:membrane"/>
    <property type="evidence" value="ECO:0007669"/>
    <property type="project" value="UniProtKB-SubCell"/>
</dbReference>
<organism evidence="6">
    <name type="scientific">Schmidtea mediterranea</name>
    <name type="common">Freshwater planarian flatworm</name>
    <dbReference type="NCBI Taxonomy" id="79327"/>
    <lineage>
        <taxon>Eukaryota</taxon>
        <taxon>Metazoa</taxon>
        <taxon>Spiralia</taxon>
        <taxon>Lophotrochozoa</taxon>
        <taxon>Platyhelminthes</taxon>
        <taxon>Rhabditophora</taxon>
        <taxon>Seriata</taxon>
        <taxon>Tricladida</taxon>
        <taxon>Continenticola</taxon>
        <taxon>Geoplanoidea</taxon>
        <taxon>Dugesiidae</taxon>
        <taxon>Schmidtea</taxon>
    </lineage>
</organism>
<keyword evidence="4 5" id="KW-0472">Membrane</keyword>
<reference evidence="6" key="1">
    <citation type="journal article" date="2015" name="Elife">
        <title>Stem cells and fluid flow drive cyst formation in an invertebrate excretory organ.</title>
        <authorList>
            <person name="Thi-Kim Vu H."/>
            <person name="Rink J.C."/>
            <person name="McKinney S.A."/>
            <person name="McClain M."/>
            <person name="Lakshmanaperumal N."/>
            <person name="Alexander R."/>
            <person name="Sanchez Alvarado A."/>
        </authorList>
    </citation>
    <scope>NUCLEOTIDE SEQUENCE</scope>
</reference>
<keyword evidence="3 5" id="KW-1133">Transmembrane helix</keyword>
<dbReference type="SUPFAM" id="SSF103473">
    <property type="entry name" value="MFS general substrate transporter"/>
    <property type="match status" value="1"/>
</dbReference>
<dbReference type="EMBL" id="KT163608">
    <property type="protein sequence ID" value="AKN21558.1"/>
    <property type="molecule type" value="mRNA"/>
</dbReference>
<dbReference type="PANTHER" id="PTHR24064">
    <property type="entry name" value="SOLUTE CARRIER FAMILY 22 MEMBER"/>
    <property type="match status" value="1"/>
</dbReference>
<dbReference type="Pfam" id="PF00083">
    <property type="entry name" value="Sugar_tr"/>
    <property type="match status" value="1"/>
</dbReference>
<dbReference type="Gene3D" id="1.20.1250.20">
    <property type="entry name" value="MFS general substrate transporter like domains"/>
    <property type="match status" value="1"/>
</dbReference>
<name>A0A0H3YK97_SCHMD</name>
<feature type="transmembrane region" description="Helical" evidence="5">
    <location>
        <begin position="112"/>
        <end position="134"/>
    </location>
</feature>
<evidence type="ECO:0000256" key="4">
    <source>
        <dbReference type="ARBA" id="ARBA00023136"/>
    </source>
</evidence>
<dbReference type="SMR" id="A0A0H3YK97"/>
<evidence type="ECO:0000256" key="1">
    <source>
        <dbReference type="ARBA" id="ARBA00004141"/>
    </source>
</evidence>
<dbReference type="InterPro" id="IPR005828">
    <property type="entry name" value="MFS_sugar_transport-like"/>
</dbReference>
<comment type="subcellular location">
    <subcellularLocation>
        <location evidence="1">Membrane</location>
        <topology evidence="1">Multi-pass membrane protein</topology>
    </subcellularLocation>
</comment>
<proteinExistence type="evidence at transcript level"/>
<feature type="transmembrane region" description="Helical" evidence="5">
    <location>
        <begin position="340"/>
        <end position="361"/>
    </location>
</feature>
<feature type="transmembrane region" description="Helical" evidence="5">
    <location>
        <begin position="368"/>
        <end position="390"/>
    </location>
</feature>
<dbReference type="AlphaFoldDB" id="A0A0H3YK97"/>
<evidence type="ECO:0000256" key="2">
    <source>
        <dbReference type="ARBA" id="ARBA00022692"/>
    </source>
</evidence>
<feature type="transmembrane region" description="Helical" evidence="5">
    <location>
        <begin position="309"/>
        <end position="328"/>
    </location>
</feature>
<sequence length="538" mass="62909">MDYDSIVKIFSRKKSFLILSLFFISFVCYVTTIHRHSISIALFRPRFQCKIPENLLSMRDSQNISAYISLNQCFYKQFTNETFKMCGKFKFDRSQIRETFITTNHAVCGRNFIGLIYSLLQIINIPLVVLFGFLSDKIGRKVSVVILLALHMSCQMTLGFVNEVWINVVLMSLKRLSVMTEIIGLIWIIEMNSCIHEPIIISLYFVFGTFSSFIVSLITITTMRSKLVFLISSGTMIIWVSILFIPESPRWLLIKNRHKKFYESIIAIAKLNKIDLPTNLVEDFIEYNEWIDVSKFSLKELWRYSKIKYRLLALCFVAFSINLFPPNFVIDISKLHDGNYGFAFLKAAVISSFFLAPLWIIKLWLKTYVMQVIILLITTALFYSICLFFNPQVISHLVLQYIFKFIAQNLLKTIMILLFSFVINLMPTTHRGFASSLLVVSAIFGNYFSNLVRMITVKFRGMMRDDIYIIIVTYFLLNIISYICFYHQVPEIKCIPYPQISSDAAIIEKGSEDELQREYEEKLFNFNKKYEFTHLFQK</sequence>
<dbReference type="GO" id="GO:0022857">
    <property type="term" value="F:transmembrane transporter activity"/>
    <property type="evidence" value="ECO:0007669"/>
    <property type="project" value="InterPro"/>
</dbReference>
<dbReference type="OrthoDB" id="2544694at2759"/>
<accession>A0A0H3YK97</accession>
<gene>
    <name evidence="6" type="primary">slc22a-10</name>
</gene>
<evidence type="ECO:0000313" key="6">
    <source>
        <dbReference type="EMBL" id="AKN21558.1"/>
    </source>
</evidence>
<protein>
    <submittedName>
        <fullName evidence="6">Slc22a-10</fullName>
    </submittedName>
</protein>